<keyword evidence="2" id="KW-0067">ATP-binding</keyword>
<name>A0AAN0J828_AMPQE</name>
<dbReference type="GO" id="GO:0005524">
    <property type="term" value="F:ATP binding"/>
    <property type="evidence" value="ECO:0007669"/>
    <property type="project" value="UniProtKB-KW"/>
</dbReference>
<proteinExistence type="predicted"/>
<dbReference type="EnsemblMetazoa" id="XM_019997294.1">
    <property type="protein sequence ID" value="XP_019852853.1"/>
    <property type="gene ID" value="LOC109582555"/>
</dbReference>
<feature type="domain" description="NACHT" evidence="3">
    <location>
        <begin position="216"/>
        <end position="336"/>
    </location>
</feature>
<evidence type="ECO:0000313" key="4">
    <source>
        <dbReference type="EnsemblMetazoa" id="XP_019852853.1"/>
    </source>
</evidence>
<dbReference type="InterPro" id="IPR007111">
    <property type="entry name" value="NACHT_NTPase"/>
</dbReference>
<dbReference type="AlphaFoldDB" id="A0AAN0J828"/>
<protein>
    <recommendedName>
        <fullName evidence="3">NACHT domain-containing protein</fullName>
    </recommendedName>
</protein>
<evidence type="ECO:0000259" key="3">
    <source>
        <dbReference type="PROSITE" id="PS50837"/>
    </source>
</evidence>
<accession>A0AAN0J828</accession>
<dbReference type="SUPFAM" id="SSF52047">
    <property type="entry name" value="RNI-like"/>
    <property type="match status" value="1"/>
</dbReference>
<dbReference type="PROSITE" id="PS50837">
    <property type="entry name" value="NACHT"/>
    <property type="match status" value="1"/>
</dbReference>
<evidence type="ECO:0000313" key="5">
    <source>
        <dbReference type="Proteomes" id="UP000007879"/>
    </source>
</evidence>
<dbReference type="Proteomes" id="UP000007879">
    <property type="component" value="Unassembled WGS sequence"/>
</dbReference>
<dbReference type="KEGG" id="aqu:109582555"/>
<keyword evidence="1" id="KW-0547">Nucleotide-binding</keyword>
<dbReference type="PANTHER" id="PTHR46844">
    <property type="entry name" value="SLR5058 PROTEIN"/>
    <property type="match status" value="1"/>
</dbReference>
<evidence type="ECO:0000256" key="2">
    <source>
        <dbReference type="ARBA" id="ARBA00022840"/>
    </source>
</evidence>
<dbReference type="RefSeq" id="XP_019852853.1">
    <property type="nucleotide sequence ID" value="XM_019997294.1"/>
</dbReference>
<dbReference type="InterPro" id="IPR032675">
    <property type="entry name" value="LRR_dom_sf"/>
</dbReference>
<dbReference type="InterPro" id="IPR027417">
    <property type="entry name" value="P-loop_NTPase"/>
</dbReference>
<dbReference type="Pfam" id="PF05729">
    <property type="entry name" value="NACHT"/>
    <property type="match status" value="1"/>
</dbReference>
<keyword evidence="5" id="KW-1185">Reference proteome</keyword>
<dbReference type="GeneID" id="109582555"/>
<sequence>MPISCAKEGNTPSAILRMNYATLVDAITSCLYRVTHELYAKELIPMETVNHIQTAKGISDLLKTGQLVSVIQRQLECSCDPRQYLIDTCHVLMNQRHKSLVDITTSIFLKLKVHVHVGQSETVVPFCSIPDDVRLYADIMRNQYKGQPIVATDWPPRVGKDFFGRVALIEKEDDLTEKESAWHLLRGKVDKIMKLSGNKEVDVNDILRPTTSLMSLRILIDGPPGIGKTTLCRKLLHMWSNEEFVYQQYDLVLYCPLRNAKMSAAATLADLFLYKSPKVSNVVEWISDKEGEGLLIIFDGWDELREQLRHSSLAASIIRREQLDRCSVIVTSRSYASSSLFNMHSLSRHVQVIGFLEGDISTVIIQTLQKDAKLAQELIDENSVVNNNTRHYKPDVSTTHSNKDSQQAIKLIQDLKIRGDVRSLCYVPLICSMVILVYRKEEGHLPTTLTQLYECFLLQTIRRHVNKREIDPYTLCSLSSLPSQLMKALQELSQVAYIGLAKTTMTFSLQDLQEHSLMSEATKEDYLGLMTTFLEYDEKKYQFLHLSIQEFLAAWWIAKHKKETEDVFKDHFDDDHFRMCLRFVAGLTHLEHERYQQFFDKKVSLVCNRDALFGFEFQNRSTFYKNPEINISVFDEYIPSDGFNISFILLLQFLFESRNASLCHRLTLSIDKQSLCHCRNKLSMFDWLCLGYFVSHSGATWNCLHLEDSYHQPSLHIFVNALSDMPLETQCKKFELKFHRPTTELLQKLFRSSLLYNMQECYCFLDSGHYVPSLLLLQFLHLPQLKILHVTMYLPKVPHNVREYTEKCNELEECIKMNVTLKEIKIDLRGNHSQRNCTMASIIRGASDNRSIKSLSLSLDLGSSASGDNFPFLPLPDGVIEQLLKNNNTIQALSLNIPDTLEPLSLDILEVNMPLTALEIGEFFIFQKCKLLSILRRINGLHCLILNRLNFSSRLIFHSHPSLQTLCLAVDTAKKAIELFTILRTNITLKALSVTVKEKTIEVGNSLCYMLTKNVTLQYFQINGSILCEFLPFLSDGIRHNTTLQHFSVGYIELSVNKQLKNLFAVISQKDNLKELQLQFKLSMSSNRLSQAAQEEKKTKMTALFFEHLLPDVTNMLQSHKTIKLLDINCSSLNNSFQPSWSQAAHCFYDSIFNHPSLEYIKVGFPAPSYLKEILEDQLIILNERHKKEQPLKTVPMINLN</sequence>
<dbReference type="Gene3D" id="3.80.10.10">
    <property type="entry name" value="Ribonuclease Inhibitor"/>
    <property type="match status" value="1"/>
</dbReference>
<dbReference type="PANTHER" id="PTHR46844:SF1">
    <property type="entry name" value="SLR5058 PROTEIN"/>
    <property type="match status" value="1"/>
</dbReference>
<organism evidence="4 5">
    <name type="scientific">Amphimedon queenslandica</name>
    <name type="common">Sponge</name>
    <dbReference type="NCBI Taxonomy" id="400682"/>
    <lineage>
        <taxon>Eukaryota</taxon>
        <taxon>Metazoa</taxon>
        <taxon>Porifera</taxon>
        <taxon>Demospongiae</taxon>
        <taxon>Heteroscleromorpha</taxon>
        <taxon>Haplosclerida</taxon>
        <taxon>Niphatidae</taxon>
        <taxon>Amphimedon</taxon>
    </lineage>
</organism>
<dbReference type="Gene3D" id="3.40.50.300">
    <property type="entry name" value="P-loop containing nucleotide triphosphate hydrolases"/>
    <property type="match status" value="1"/>
</dbReference>
<reference evidence="4" key="2">
    <citation type="submission" date="2024-06" db="UniProtKB">
        <authorList>
            <consortium name="EnsemblMetazoa"/>
        </authorList>
    </citation>
    <scope>IDENTIFICATION</scope>
</reference>
<reference evidence="5" key="1">
    <citation type="journal article" date="2010" name="Nature">
        <title>The Amphimedon queenslandica genome and the evolution of animal complexity.</title>
        <authorList>
            <person name="Srivastava M."/>
            <person name="Simakov O."/>
            <person name="Chapman J."/>
            <person name="Fahey B."/>
            <person name="Gauthier M.E."/>
            <person name="Mitros T."/>
            <person name="Richards G.S."/>
            <person name="Conaco C."/>
            <person name="Dacre M."/>
            <person name="Hellsten U."/>
            <person name="Larroux C."/>
            <person name="Putnam N.H."/>
            <person name="Stanke M."/>
            <person name="Adamska M."/>
            <person name="Darling A."/>
            <person name="Degnan S.M."/>
            <person name="Oakley T.H."/>
            <person name="Plachetzki D.C."/>
            <person name="Zhai Y."/>
            <person name="Adamski M."/>
            <person name="Calcino A."/>
            <person name="Cummins S.F."/>
            <person name="Goodstein D.M."/>
            <person name="Harris C."/>
            <person name="Jackson D.J."/>
            <person name="Leys S.P."/>
            <person name="Shu S."/>
            <person name="Woodcroft B.J."/>
            <person name="Vervoort M."/>
            <person name="Kosik K.S."/>
            <person name="Manning G."/>
            <person name="Degnan B.M."/>
            <person name="Rokhsar D.S."/>
        </authorList>
    </citation>
    <scope>NUCLEOTIDE SEQUENCE [LARGE SCALE GENOMIC DNA]</scope>
</reference>
<dbReference type="SUPFAM" id="SSF52540">
    <property type="entry name" value="P-loop containing nucleoside triphosphate hydrolases"/>
    <property type="match status" value="1"/>
</dbReference>
<evidence type="ECO:0000256" key="1">
    <source>
        <dbReference type="ARBA" id="ARBA00022741"/>
    </source>
</evidence>